<feature type="transmembrane region" description="Helical" evidence="2">
    <location>
        <begin position="12"/>
        <end position="30"/>
    </location>
</feature>
<dbReference type="SUPFAM" id="SSF103473">
    <property type="entry name" value="MFS general substrate transporter"/>
    <property type="match status" value="1"/>
</dbReference>
<dbReference type="STRING" id="83656.B1H18_26895"/>
<proteinExistence type="predicted"/>
<keyword evidence="2" id="KW-1133">Transmembrane helix</keyword>
<reference evidence="3 4" key="1">
    <citation type="submission" date="2017-02" db="EMBL/GenBank/DDBJ databases">
        <title>Draft Genome Sequence of Streptomyces tsukubaensis F601, a Producer of the immunosuppressant tacrolimus FK506.</title>
        <authorList>
            <person name="Zong G."/>
            <person name="Zhong C."/>
            <person name="Fu J."/>
            <person name="Qin R."/>
            <person name="Cao G."/>
        </authorList>
    </citation>
    <scope>NUCLEOTIDE SEQUENCE [LARGE SCALE GENOMIC DNA]</scope>
    <source>
        <strain evidence="3 4">F601</strain>
    </source>
</reference>
<comment type="caution">
    <text evidence="3">The sequence shown here is derived from an EMBL/GenBank/DDBJ whole genome shotgun (WGS) entry which is preliminary data.</text>
</comment>
<accession>A0A1V4A313</accession>
<protein>
    <recommendedName>
        <fullName evidence="5">Major facilitator superfamily (MFS) profile domain-containing protein</fullName>
    </recommendedName>
</protein>
<dbReference type="EMBL" id="MVFC01000031">
    <property type="protein sequence ID" value="OON73421.1"/>
    <property type="molecule type" value="Genomic_DNA"/>
</dbReference>
<keyword evidence="4" id="KW-1185">Reference proteome</keyword>
<dbReference type="InterPro" id="IPR036259">
    <property type="entry name" value="MFS_trans_sf"/>
</dbReference>
<feature type="compositionally biased region" description="Basic and acidic residues" evidence="1">
    <location>
        <begin position="81"/>
        <end position="90"/>
    </location>
</feature>
<dbReference type="Proteomes" id="UP000190539">
    <property type="component" value="Unassembled WGS sequence"/>
</dbReference>
<evidence type="ECO:0000256" key="1">
    <source>
        <dbReference type="SAM" id="MobiDB-lite"/>
    </source>
</evidence>
<dbReference type="AlphaFoldDB" id="A0A1V4A313"/>
<evidence type="ECO:0000313" key="3">
    <source>
        <dbReference type="EMBL" id="OON73421.1"/>
    </source>
</evidence>
<name>A0A1V4A313_9ACTN</name>
<feature type="transmembrane region" description="Helical" evidence="2">
    <location>
        <begin position="36"/>
        <end position="55"/>
    </location>
</feature>
<keyword evidence="2" id="KW-0472">Membrane</keyword>
<dbReference type="RefSeq" id="WP_077972282.1">
    <property type="nucleotide sequence ID" value="NZ_CP045178.1"/>
</dbReference>
<evidence type="ECO:0008006" key="5">
    <source>
        <dbReference type="Google" id="ProtNLM"/>
    </source>
</evidence>
<evidence type="ECO:0000313" key="4">
    <source>
        <dbReference type="Proteomes" id="UP000190539"/>
    </source>
</evidence>
<keyword evidence="2" id="KW-0812">Transmembrane</keyword>
<organism evidence="3 4">
    <name type="scientific">Streptomyces tsukubensis</name>
    <dbReference type="NCBI Taxonomy" id="83656"/>
    <lineage>
        <taxon>Bacteria</taxon>
        <taxon>Bacillati</taxon>
        <taxon>Actinomycetota</taxon>
        <taxon>Actinomycetes</taxon>
        <taxon>Kitasatosporales</taxon>
        <taxon>Streptomycetaceae</taxon>
        <taxon>Streptomyces</taxon>
    </lineage>
</organism>
<gene>
    <name evidence="3" type="ORF">B1H18_26895</name>
</gene>
<evidence type="ECO:0000256" key="2">
    <source>
        <dbReference type="SAM" id="Phobius"/>
    </source>
</evidence>
<feature type="region of interest" description="Disordered" evidence="1">
    <location>
        <begin position="76"/>
        <end position="101"/>
    </location>
</feature>
<sequence length="101" mass="10288">MTGLTFSREIGGAVAGGLTPIIALALVEWTGGRSRAVALFALLVCLVIGVPAVLFGPETRGRSLLAPTRAELEASTGLFEEAPRSAERKPGGAAATAERAV</sequence>